<reference evidence="2 3" key="1">
    <citation type="journal article" date="2015" name="Nature">
        <title>rRNA introns, odd ribosomes, and small enigmatic genomes across a large radiation of phyla.</title>
        <authorList>
            <person name="Brown C.T."/>
            <person name="Hug L.A."/>
            <person name="Thomas B.C."/>
            <person name="Sharon I."/>
            <person name="Castelle C.J."/>
            <person name="Singh A."/>
            <person name="Wilkins M.J."/>
            <person name="Williams K.H."/>
            <person name="Banfield J.F."/>
        </authorList>
    </citation>
    <scope>NUCLEOTIDE SEQUENCE [LARGE SCALE GENOMIC DNA]</scope>
</reference>
<evidence type="ECO:0000313" key="3">
    <source>
        <dbReference type="Proteomes" id="UP000033996"/>
    </source>
</evidence>
<name>A0A837HS80_9BACT</name>
<dbReference type="AlphaFoldDB" id="A0A837HS80"/>
<keyword evidence="1" id="KW-1133">Transmembrane helix</keyword>
<protein>
    <submittedName>
        <fullName evidence="2">Uncharacterized protein</fullName>
    </submittedName>
</protein>
<evidence type="ECO:0000256" key="1">
    <source>
        <dbReference type="SAM" id="Phobius"/>
    </source>
</evidence>
<sequence>MNKKITILITVCVLILFGVALYFYYKTNTPQSTPFASPSESVSINLTITPTPSPTGSIEPTGTPIKDVIPKCYLNGQVVYEGGSFLHIDDQEFHYSDLYDPHDIINWSIFPSGEDFSIGPNRASGLKLGSGSDFLTISFKGLVPKHDTYSLSASIDYVATVGGGAKILNEKCSGTTKLVIKK</sequence>
<comment type="caution">
    <text evidence="2">The sequence shown here is derived from an EMBL/GenBank/DDBJ whole genome shotgun (WGS) entry which is preliminary data.</text>
</comment>
<keyword evidence="1" id="KW-0812">Transmembrane</keyword>
<feature type="transmembrane region" description="Helical" evidence="1">
    <location>
        <begin position="7"/>
        <end position="25"/>
    </location>
</feature>
<keyword evidence="1" id="KW-0472">Membrane</keyword>
<gene>
    <name evidence="2" type="ORF">UT35_C0010G0002</name>
</gene>
<dbReference type="Proteomes" id="UP000033996">
    <property type="component" value="Unassembled WGS sequence"/>
</dbReference>
<proteinExistence type="predicted"/>
<accession>A0A837HS80</accession>
<organism evidence="2 3">
    <name type="scientific">Candidatus Yanofskybacteria bacterium GW2011_GWD1_39_16</name>
    <dbReference type="NCBI Taxonomy" id="1619030"/>
    <lineage>
        <taxon>Bacteria</taxon>
        <taxon>Candidatus Yanofskyibacteriota</taxon>
    </lineage>
</organism>
<evidence type="ECO:0000313" key="2">
    <source>
        <dbReference type="EMBL" id="KKR09021.1"/>
    </source>
</evidence>
<dbReference type="EMBL" id="LBWL01000010">
    <property type="protein sequence ID" value="KKR09021.1"/>
    <property type="molecule type" value="Genomic_DNA"/>
</dbReference>